<dbReference type="Proteomes" id="UP000887458">
    <property type="component" value="Unassembled WGS sequence"/>
</dbReference>
<name>A0ABQ8J4J2_DERPT</name>
<dbReference type="EMBL" id="NJHN03000077">
    <property type="protein sequence ID" value="KAH9417494.1"/>
    <property type="molecule type" value="Genomic_DNA"/>
</dbReference>
<organism evidence="1 2">
    <name type="scientific">Dermatophagoides pteronyssinus</name>
    <name type="common">European house dust mite</name>
    <dbReference type="NCBI Taxonomy" id="6956"/>
    <lineage>
        <taxon>Eukaryota</taxon>
        <taxon>Metazoa</taxon>
        <taxon>Ecdysozoa</taxon>
        <taxon>Arthropoda</taxon>
        <taxon>Chelicerata</taxon>
        <taxon>Arachnida</taxon>
        <taxon>Acari</taxon>
        <taxon>Acariformes</taxon>
        <taxon>Sarcoptiformes</taxon>
        <taxon>Astigmata</taxon>
        <taxon>Psoroptidia</taxon>
        <taxon>Analgoidea</taxon>
        <taxon>Pyroglyphidae</taxon>
        <taxon>Dermatophagoidinae</taxon>
        <taxon>Dermatophagoides</taxon>
    </lineage>
</organism>
<keyword evidence="2" id="KW-1185">Reference proteome</keyword>
<accession>A0ABQ8J4J2</accession>
<sequence>MYIRVVSSSSSLRARRHYHHHWSLRTLRSFGYIIKHCRQVKIFFSNEDTPINKAHERIKAGQCCGQEK</sequence>
<reference evidence="1 2" key="2">
    <citation type="journal article" date="2022" name="Mol. Biol. Evol.">
        <title>Comparative Genomics Reveals Insights into the Divergent Evolution of Astigmatic Mites and Household Pest Adaptations.</title>
        <authorList>
            <person name="Xiong Q."/>
            <person name="Wan A.T."/>
            <person name="Liu X."/>
            <person name="Fung C.S."/>
            <person name="Xiao X."/>
            <person name="Malainual N."/>
            <person name="Hou J."/>
            <person name="Wang L."/>
            <person name="Wang M."/>
            <person name="Yang K.Y."/>
            <person name="Cui Y."/>
            <person name="Leung E.L."/>
            <person name="Nong W."/>
            <person name="Shin S.K."/>
            <person name="Au S.W."/>
            <person name="Jeong K.Y."/>
            <person name="Chew F.T."/>
            <person name="Hui J.H."/>
            <person name="Leung T.F."/>
            <person name="Tungtrongchitr A."/>
            <person name="Zhong N."/>
            <person name="Liu Z."/>
            <person name="Tsui S.K."/>
        </authorList>
    </citation>
    <scope>NUCLEOTIDE SEQUENCE [LARGE SCALE GENOMIC DNA]</scope>
    <source>
        <strain evidence="1">Derp</strain>
    </source>
</reference>
<evidence type="ECO:0000313" key="1">
    <source>
        <dbReference type="EMBL" id="KAH9417494.1"/>
    </source>
</evidence>
<comment type="caution">
    <text evidence="1">The sequence shown here is derived from an EMBL/GenBank/DDBJ whole genome shotgun (WGS) entry which is preliminary data.</text>
</comment>
<reference evidence="1 2" key="1">
    <citation type="journal article" date="2018" name="J. Allergy Clin. Immunol.">
        <title>High-quality assembly of Dermatophagoides pteronyssinus genome and transcriptome reveals a wide range of novel allergens.</title>
        <authorList>
            <person name="Liu X.Y."/>
            <person name="Yang K.Y."/>
            <person name="Wang M.Q."/>
            <person name="Kwok J.S."/>
            <person name="Zeng X."/>
            <person name="Yang Z."/>
            <person name="Xiao X.J."/>
            <person name="Lau C.P."/>
            <person name="Li Y."/>
            <person name="Huang Z.M."/>
            <person name="Ba J.G."/>
            <person name="Yim A.K."/>
            <person name="Ouyang C.Y."/>
            <person name="Ngai S.M."/>
            <person name="Chan T.F."/>
            <person name="Leung E.L."/>
            <person name="Liu L."/>
            <person name="Liu Z.G."/>
            <person name="Tsui S.K."/>
        </authorList>
    </citation>
    <scope>NUCLEOTIDE SEQUENCE [LARGE SCALE GENOMIC DNA]</scope>
    <source>
        <strain evidence="1">Derp</strain>
    </source>
</reference>
<protein>
    <submittedName>
        <fullName evidence="1">Uncharacterized protein</fullName>
    </submittedName>
</protein>
<gene>
    <name evidence="1" type="ORF">DERP_007492</name>
</gene>
<proteinExistence type="predicted"/>
<evidence type="ECO:0000313" key="2">
    <source>
        <dbReference type="Proteomes" id="UP000887458"/>
    </source>
</evidence>